<dbReference type="SMART" id="SM00220">
    <property type="entry name" value="S_TKc"/>
    <property type="match status" value="1"/>
</dbReference>
<feature type="domain" description="Protein kinase" evidence="11">
    <location>
        <begin position="117"/>
        <end position="335"/>
    </location>
</feature>
<dbReference type="PROSITE" id="PS50011">
    <property type="entry name" value="PROTEIN_KINASE_DOM"/>
    <property type="match status" value="1"/>
</dbReference>
<dbReference type="SUPFAM" id="SSF56112">
    <property type="entry name" value="Protein kinase-like (PK-like)"/>
    <property type="match status" value="1"/>
</dbReference>
<keyword evidence="4" id="KW-0808">Transferase</keyword>
<comment type="catalytic activity">
    <reaction evidence="9">
        <text>L-seryl-[protein] + ATP = O-phospho-L-seryl-[protein] + ADP + H(+)</text>
        <dbReference type="Rhea" id="RHEA:17989"/>
        <dbReference type="Rhea" id="RHEA-COMP:9863"/>
        <dbReference type="Rhea" id="RHEA-COMP:11604"/>
        <dbReference type="ChEBI" id="CHEBI:15378"/>
        <dbReference type="ChEBI" id="CHEBI:29999"/>
        <dbReference type="ChEBI" id="CHEBI:30616"/>
        <dbReference type="ChEBI" id="CHEBI:83421"/>
        <dbReference type="ChEBI" id="CHEBI:456216"/>
        <dbReference type="EC" id="2.7.11.1"/>
    </reaction>
</comment>
<reference evidence="13" key="2">
    <citation type="submission" date="2019-02" db="EMBL/GenBank/DDBJ databases">
        <title>Opniocepnalus argus Var Kimnra genome.</title>
        <authorList>
            <person name="Zhou C."/>
            <person name="Xiao S."/>
        </authorList>
    </citation>
    <scope>NUCLEOTIDE SEQUENCE [LARGE SCALE GENOMIC DNA]</scope>
</reference>
<name>A0A6G1PMA4_CHAAH</name>
<keyword evidence="13" id="KW-1185">Reference proteome</keyword>
<evidence type="ECO:0000256" key="1">
    <source>
        <dbReference type="ARBA" id="ARBA00005505"/>
    </source>
</evidence>
<dbReference type="GO" id="GO:0004674">
    <property type="term" value="F:protein serine/threonine kinase activity"/>
    <property type="evidence" value="ECO:0007669"/>
    <property type="project" value="UniProtKB-KW"/>
</dbReference>
<evidence type="ECO:0000313" key="12">
    <source>
        <dbReference type="EMBL" id="KAF3691357.1"/>
    </source>
</evidence>
<dbReference type="InterPro" id="IPR011009">
    <property type="entry name" value="Kinase-like_dom_sf"/>
</dbReference>
<evidence type="ECO:0000313" key="13">
    <source>
        <dbReference type="Proteomes" id="UP000503349"/>
    </source>
</evidence>
<evidence type="ECO:0000256" key="4">
    <source>
        <dbReference type="ARBA" id="ARBA00022679"/>
    </source>
</evidence>
<feature type="compositionally biased region" description="Polar residues" evidence="10">
    <location>
        <begin position="1"/>
        <end position="16"/>
    </location>
</feature>
<keyword evidence="3" id="KW-0723">Serine/threonine-protein kinase</keyword>
<proteinExistence type="inferred from homology"/>
<dbReference type="PROSITE" id="PS00108">
    <property type="entry name" value="PROTEIN_KINASE_ST"/>
    <property type="match status" value="1"/>
</dbReference>
<dbReference type="InterPro" id="IPR008271">
    <property type="entry name" value="Ser/Thr_kinase_AS"/>
</dbReference>
<dbReference type="Pfam" id="PF00069">
    <property type="entry name" value="Pkinase"/>
    <property type="match status" value="1"/>
</dbReference>
<feature type="compositionally biased region" description="Basic and acidic residues" evidence="10">
    <location>
        <begin position="52"/>
        <end position="65"/>
    </location>
</feature>
<accession>A0A6G1PMA4</accession>
<reference evidence="12 13" key="1">
    <citation type="submission" date="2019-02" db="EMBL/GenBank/DDBJ databases">
        <title>Opniocepnalus argus genome.</title>
        <authorList>
            <person name="Zhou C."/>
            <person name="Xiao S."/>
        </authorList>
    </citation>
    <scope>NUCLEOTIDE SEQUENCE [LARGE SCALE GENOMIC DNA]</scope>
    <source>
        <strain evidence="12">OARG1902GOOAL</strain>
        <tissue evidence="12">Muscle</tissue>
    </source>
</reference>
<dbReference type="GO" id="GO:0005524">
    <property type="term" value="F:ATP binding"/>
    <property type="evidence" value="ECO:0007669"/>
    <property type="project" value="UniProtKB-KW"/>
</dbReference>
<sequence length="335" mass="37216">MKLKSWSTTYTLQDQASSSGPTSSLSGLSQTLSGLRLSLAQDAEISTPISSKTERTKDQKRESEKHKPRKKSRKTPSPTEELSHKTTTTTLSSDKPGPFSSVNTGPLVSRDDFVAKYTQNKLLCCGGFGSVYEGYRKDDNLPSLNRKTTMVPLEVALLLKVKPAAAENSAVVTLLDWCNLHSEAILVLERPVPCMDLVDFMVTRGYILQEHLAKVITKQLVDALIEVHSKGVFHRDIKLDNILIETSSDVPRVRLIDFGCGTVLTDGGYTTGEGTYEYLTPEWFQRRWYKAEPTTVWQLGVVLFAMLHGHLPFKHEREIVCEDPAISEGLSLGNS</sequence>
<keyword evidence="5" id="KW-0547">Nucleotide-binding</keyword>
<evidence type="ECO:0000259" key="11">
    <source>
        <dbReference type="PROSITE" id="PS50011"/>
    </source>
</evidence>
<dbReference type="GO" id="GO:0007346">
    <property type="term" value="P:regulation of mitotic cell cycle"/>
    <property type="evidence" value="ECO:0007669"/>
    <property type="project" value="TreeGrafter"/>
</dbReference>
<dbReference type="Gene3D" id="1.10.510.10">
    <property type="entry name" value="Transferase(Phosphotransferase) domain 1"/>
    <property type="match status" value="1"/>
</dbReference>
<keyword evidence="7" id="KW-0067">ATP-binding</keyword>
<dbReference type="InterPro" id="IPR000719">
    <property type="entry name" value="Prot_kinase_dom"/>
</dbReference>
<dbReference type="EMBL" id="CM015717">
    <property type="protein sequence ID" value="KAF3691357.1"/>
    <property type="molecule type" value="Genomic_DNA"/>
</dbReference>
<evidence type="ECO:0000256" key="6">
    <source>
        <dbReference type="ARBA" id="ARBA00022777"/>
    </source>
</evidence>
<dbReference type="GO" id="GO:0043066">
    <property type="term" value="P:negative regulation of apoptotic process"/>
    <property type="evidence" value="ECO:0007669"/>
    <property type="project" value="TreeGrafter"/>
</dbReference>
<evidence type="ECO:0000256" key="7">
    <source>
        <dbReference type="ARBA" id="ARBA00022840"/>
    </source>
</evidence>
<comment type="catalytic activity">
    <reaction evidence="8">
        <text>L-threonyl-[protein] + ATP = O-phospho-L-threonyl-[protein] + ADP + H(+)</text>
        <dbReference type="Rhea" id="RHEA:46608"/>
        <dbReference type="Rhea" id="RHEA-COMP:11060"/>
        <dbReference type="Rhea" id="RHEA-COMP:11605"/>
        <dbReference type="ChEBI" id="CHEBI:15378"/>
        <dbReference type="ChEBI" id="CHEBI:30013"/>
        <dbReference type="ChEBI" id="CHEBI:30616"/>
        <dbReference type="ChEBI" id="CHEBI:61977"/>
        <dbReference type="ChEBI" id="CHEBI:456216"/>
        <dbReference type="EC" id="2.7.11.1"/>
    </reaction>
</comment>
<feature type="compositionally biased region" description="Low complexity" evidence="10">
    <location>
        <begin position="17"/>
        <end position="39"/>
    </location>
</feature>
<dbReference type="AlphaFoldDB" id="A0A6G1PMA4"/>
<evidence type="ECO:0000256" key="2">
    <source>
        <dbReference type="ARBA" id="ARBA00012513"/>
    </source>
</evidence>
<keyword evidence="6 12" id="KW-0418">Kinase</keyword>
<protein>
    <recommendedName>
        <fullName evidence="2">non-specific serine/threonine protein kinase</fullName>
        <ecNumber evidence="2">2.7.11.1</ecNumber>
    </recommendedName>
</protein>
<dbReference type="Gene3D" id="3.30.200.20">
    <property type="entry name" value="Phosphorylase Kinase, domain 1"/>
    <property type="match status" value="1"/>
</dbReference>
<evidence type="ECO:0000256" key="9">
    <source>
        <dbReference type="ARBA" id="ARBA00048679"/>
    </source>
</evidence>
<dbReference type="InterPro" id="IPR051138">
    <property type="entry name" value="PIM_Ser/Thr_kinase"/>
</dbReference>
<evidence type="ECO:0000256" key="8">
    <source>
        <dbReference type="ARBA" id="ARBA00047899"/>
    </source>
</evidence>
<dbReference type="Proteomes" id="UP000503349">
    <property type="component" value="Chromosome 6"/>
</dbReference>
<feature type="region of interest" description="Disordered" evidence="10">
    <location>
        <begin position="1"/>
        <end position="103"/>
    </location>
</feature>
<evidence type="ECO:0000256" key="5">
    <source>
        <dbReference type="ARBA" id="ARBA00022741"/>
    </source>
</evidence>
<gene>
    <name evidence="12" type="ORF">EXN66_Car007032</name>
</gene>
<comment type="similarity">
    <text evidence="1">Belongs to the protein kinase superfamily. CAMK Ser/Thr protein kinase family. PIM subfamily.</text>
</comment>
<dbReference type="PANTHER" id="PTHR22984:SF11">
    <property type="entry name" value="AURORA KINASE-RELATED"/>
    <property type="match status" value="1"/>
</dbReference>
<evidence type="ECO:0000256" key="3">
    <source>
        <dbReference type="ARBA" id="ARBA00022527"/>
    </source>
</evidence>
<dbReference type="PANTHER" id="PTHR22984">
    <property type="entry name" value="SERINE/THREONINE-PROTEIN KINASE PIM"/>
    <property type="match status" value="1"/>
</dbReference>
<organism evidence="12 13">
    <name type="scientific">Channa argus</name>
    <name type="common">Northern snakehead</name>
    <name type="synonym">Ophicephalus argus</name>
    <dbReference type="NCBI Taxonomy" id="215402"/>
    <lineage>
        <taxon>Eukaryota</taxon>
        <taxon>Metazoa</taxon>
        <taxon>Chordata</taxon>
        <taxon>Craniata</taxon>
        <taxon>Vertebrata</taxon>
        <taxon>Euteleostomi</taxon>
        <taxon>Actinopterygii</taxon>
        <taxon>Neopterygii</taxon>
        <taxon>Teleostei</taxon>
        <taxon>Neoteleostei</taxon>
        <taxon>Acanthomorphata</taxon>
        <taxon>Anabantaria</taxon>
        <taxon>Anabantiformes</taxon>
        <taxon>Channoidei</taxon>
        <taxon>Channidae</taxon>
        <taxon>Channa</taxon>
    </lineage>
</organism>
<dbReference type="EC" id="2.7.11.1" evidence="2"/>
<evidence type="ECO:0000256" key="10">
    <source>
        <dbReference type="SAM" id="MobiDB-lite"/>
    </source>
</evidence>
<dbReference type="GO" id="GO:0005737">
    <property type="term" value="C:cytoplasm"/>
    <property type="evidence" value="ECO:0007669"/>
    <property type="project" value="TreeGrafter"/>
</dbReference>